<feature type="compositionally biased region" description="Acidic residues" evidence="1">
    <location>
        <begin position="293"/>
        <end position="327"/>
    </location>
</feature>
<evidence type="ECO:0000313" key="3">
    <source>
        <dbReference type="Proteomes" id="UP001281761"/>
    </source>
</evidence>
<name>A0ABQ9X120_9EUKA</name>
<organism evidence="2 3">
    <name type="scientific">Blattamonas nauphoetae</name>
    <dbReference type="NCBI Taxonomy" id="2049346"/>
    <lineage>
        <taxon>Eukaryota</taxon>
        <taxon>Metamonada</taxon>
        <taxon>Preaxostyla</taxon>
        <taxon>Oxymonadida</taxon>
        <taxon>Blattamonas</taxon>
    </lineage>
</organism>
<sequence length="339" mass="36973">MTDLRTYPTSNSVHTLDIEVIGAPSITKELTLYPTSTLLFNIEVPFPPTVTGASFDFDTKINTTCIVTLTGSHLNLQGHYLVTLDHGPTLTFNFNQTIKAQTSVLLIGLSETLQFSETYEVTSIKKVGDPNDIVRLPAPVSFTTLAKPTTLTVYVDEKTGNSEPTCGDSTKPCTTVDVAWSLATTLKIPQVKMLIIKSTLQSKPLTIPSGGFLVVTKDEFGSPSLRLESTATMGGMEGMIVAKDASLEMGNSFSLISEPILHYVPSEKSTPAPIDSLDGRWSLNPNTAGPENEQAESEHEDLQEEDDVKAEEVEYFEEDQVEDEEIEAEVKTRSFGART</sequence>
<evidence type="ECO:0000313" key="2">
    <source>
        <dbReference type="EMBL" id="KAK2944637.1"/>
    </source>
</evidence>
<proteinExistence type="predicted"/>
<gene>
    <name evidence="2" type="ORF">BLNAU_20436</name>
</gene>
<comment type="caution">
    <text evidence="2">The sequence shown here is derived from an EMBL/GenBank/DDBJ whole genome shotgun (WGS) entry which is preliminary data.</text>
</comment>
<evidence type="ECO:0000256" key="1">
    <source>
        <dbReference type="SAM" id="MobiDB-lite"/>
    </source>
</evidence>
<dbReference type="EMBL" id="JARBJD010000290">
    <property type="protein sequence ID" value="KAK2944637.1"/>
    <property type="molecule type" value="Genomic_DNA"/>
</dbReference>
<accession>A0ABQ9X120</accession>
<dbReference type="Proteomes" id="UP001281761">
    <property type="component" value="Unassembled WGS sequence"/>
</dbReference>
<reference evidence="2 3" key="1">
    <citation type="journal article" date="2022" name="bioRxiv">
        <title>Genomics of Preaxostyla Flagellates Illuminates Evolutionary Transitions and the Path Towards Mitochondrial Loss.</title>
        <authorList>
            <person name="Novak L.V.F."/>
            <person name="Treitli S.C."/>
            <person name="Pyrih J."/>
            <person name="Halakuc P."/>
            <person name="Pipaliya S.V."/>
            <person name="Vacek V."/>
            <person name="Brzon O."/>
            <person name="Soukal P."/>
            <person name="Eme L."/>
            <person name="Dacks J.B."/>
            <person name="Karnkowska A."/>
            <person name="Elias M."/>
            <person name="Hampl V."/>
        </authorList>
    </citation>
    <scope>NUCLEOTIDE SEQUENCE [LARGE SCALE GENOMIC DNA]</scope>
    <source>
        <strain evidence="2">NAU3</strain>
        <tissue evidence="2">Gut</tissue>
    </source>
</reference>
<keyword evidence="3" id="KW-1185">Reference proteome</keyword>
<feature type="region of interest" description="Disordered" evidence="1">
    <location>
        <begin position="271"/>
        <end position="339"/>
    </location>
</feature>
<protein>
    <submittedName>
        <fullName evidence="2">Uncharacterized protein</fullName>
    </submittedName>
</protein>